<organism evidence="3 4">
    <name type="scientific">Diplogelasinospora grovesii</name>
    <dbReference type="NCBI Taxonomy" id="303347"/>
    <lineage>
        <taxon>Eukaryota</taxon>
        <taxon>Fungi</taxon>
        <taxon>Dikarya</taxon>
        <taxon>Ascomycota</taxon>
        <taxon>Pezizomycotina</taxon>
        <taxon>Sordariomycetes</taxon>
        <taxon>Sordariomycetidae</taxon>
        <taxon>Sordariales</taxon>
        <taxon>Diplogelasinosporaceae</taxon>
        <taxon>Diplogelasinospora</taxon>
    </lineage>
</organism>
<keyword evidence="2" id="KW-0560">Oxidoreductase</keyword>
<sequence length="328" mass="35413">MSQFGFETEGIDLVHQFSDRVKGCTFAITGPSAGGIGAETAVSLAHGHPACLILIGRALDRIQPTIDAIHSIDSSIDVRFIQADLSSLSGSRNAARTILDDTAIPNIDVLINNAAVMACPYTLTPDNKLELQLAAGHLGHFVLTNHLLPKLLPSPSGPPDGTPRSARVINVSSVGNKAGGIRWSDPNFTLHPDEYSEFAAYGQAKTANVLFSIELNRRFAARGLRSWALHPGSISTGLQKHITPDLVRDATLKVFGTTTPNIKRKTLQQGCATTIRAALDPQLENEEGVFLNDCQLTTDPTYIAPWALDKEDAQRLWGWSEQLVGETF</sequence>
<name>A0AAN6NJE9_9PEZI</name>
<dbReference type="InterPro" id="IPR002347">
    <property type="entry name" value="SDR_fam"/>
</dbReference>
<protein>
    <submittedName>
        <fullName evidence="3">Short-chain dehydrogenase</fullName>
    </submittedName>
</protein>
<comment type="similarity">
    <text evidence="1">Belongs to the short-chain dehydrogenases/reductases (SDR) family.</text>
</comment>
<reference evidence="4" key="1">
    <citation type="journal article" date="2023" name="Mol. Phylogenet. Evol.">
        <title>Genome-scale phylogeny and comparative genomics of the fungal order Sordariales.</title>
        <authorList>
            <person name="Hensen N."/>
            <person name="Bonometti L."/>
            <person name="Westerberg I."/>
            <person name="Brannstrom I.O."/>
            <person name="Guillou S."/>
            <person name="Cros-Aarteil S."/>
            <person name="Calhoun S."/>
            <person name="Haridas S."/>
            <person name="Kuo A."/>
            <person name="Mondo S."/>
            <person name="Pangilinan J."/>
            <person name="Riley R."/>
            <person name="LaButti K."/>
            <person name="Andreopoulos B."/>
            <person name="Lipzen A."/>
            <person name="Chen C."/>
            <person name="Yan M."/>
            <person name="Daum C."/>
            <person name="Ng V."/>
            <person name="Clum A."/>
            <person name="Steindorff A."/>
            <person name="Ohm R.A."/>
            <person name="Martin F."/>
            <person name="Silar P."/>
            <person name="Natvig D.O."/>
            <person name="Lalanne C."/>
            <person name="Gautier V."/>
            <person name="Ament-Velasquez S.L."/>
            <person name="Kruys A."/>
            <person name="Hutchinson M.I."/>
            <person name="Powell A.J."/>
            <person name="Barry K."/>
            <person name="Miller A.N."/>
            <person name="Grigoriev I.V."/>
            <person name="Debuchy R."/>
            <person name="Gladieux P."/>
            <person name="Hiltunen Thoren M."/>
            <person name="Johannesson H."/>
        </authorList>
    </citation>
    <scope>NUCLEOTIDE SEQUENCE [LARGE SCALE GENOMIC DNA]</scope>
    <source>
        <strain evidence="4">CBS 340.73</strain>
    </source>
</reference>
<proteinExistence type="inferred from homology"/>
<dbReference type="InterPro" id="IPR036291">
    <property type="entry name" value="NAD(P)-bd_dom_sf"/>
</dbReference>
<dbReference type="Proteomes" id="UP001303473">
    <property type="component" value="Unassembled WGS sequence"/>
</dbReference>
<dbReference type="AlphaFoldDB" id="A0AAN6NJE9"/>
<comment type="caution">
    <text evidence="3">The sequence shown here is derived from an EMBL/GenBank/DDBJ whole genome shotgun (WGS) entry which is preliminary data.</text>
</comment>
<keyword evidence="4" id="KW-1185">Reference proteome</keyword>
<evidence type="ECO:0000313" key="3">
    <source>
        <dbReference type="EMBL" id="KAK3944772.1"/>
    </source>
</evidence>
<dbReference type="SUPFAM" id="SSF51735">
    <property type="entry name" value="NAD(P)-binding Rossmann-fold domains"/>
    <property type="match status" value="1"/>
</dbReference>
<evidence type="ECO:0000313" key="4">
    <source>
        <dbReference type="Proteomes" id="UP001303473"/>
    </source>
</evidence>
<evidence type="ECO:0000256" key="2">
    <source>
        <dbReference type="ARBA" id="ARBA00023002"/>
    </source>
</evidence>
<dbReference type="Pfam" id="PF00106">
    <property type="entry name" value="adh_short"/>
    <property type="match status" value="1"/>
</dbReference>
<dbReference type="EMBL" id="MU853757">
    <property type="protein sequence ID" value="KAK3944772.1"/>
    <property type="molecule type" value="Genomic_DNA"/>
</dbReference>
<evidence type="ECO:0000256" key="1">
    <source>
        <dbReference type="ARBA" id="ARBA00006484"/>
    </source>
</evidence>
<dbReference type="Gene3D" id="3.40.50.720">
    <property type="entry name" value="NAD(P)-binding Rossmann-like Domain"/>
    <property type="match status" value="1"/>
</dbReference>
<dbReference type="PANTHER" id="PTHR24320">
    <property type="entry name" value="RETINOL DEHYDROGENASE"/>
    <property type="match status" value="1"/>
</dbReference>
<dbReference type="PANTHER" id="PTHR24320:SF283">
    <property type="entry name" value="RETINOL DEHYDROGENASE 11"/>
    <property type="match status" value="1"/>
</dbReference>
<gene>
    <name evidence="3" type="ORF">QBC46DRAFT_145927</name>
</gene>
<dbReference type="PRINTS" id="PR00081">
    <property type="entry name" value="GDHRDH"/>
</dbReference>
<dbReference type="GO" id="GO:0016491">
    <property type="term" value="F:oxidoreductase activity"/>
    <property type="evidence" value="ECO:0007669"/>
    <property type="project" value="UniProtKB-KW"/>
</dbReference>
<accession>A0AAN6NJE9</accession>